<dbReference type="Gene3D" id="3.30.1490.300">
    <property type="match status" value="1"/>
</dbReference>
<dbReference type="SUPFAM" id="SSF53067">
    <property type="entry name" value="Actin-like ATPase domain"/>
    <property type="match status" value="1"/>
</dbReference>
<accession>A0ABS7ZRA3</accession>
<proteinExistence type="predicted"/>
<dbReference type="Gene3D" id="3.30.420.40">
    <property type="match status" value="2"/>
</dbReference>
<evidence type="ECO:0000313" key="1">
    <source>
        <dbReference type="EMBL" id="MCA6064249.1"/>
    </source>
</evidence>
<gene>
    <name evidence="1" type="ORF">I9W95_11590</name>
</gene>
<comment type="caution">
    <text evidence="1">The sequence shown here is derived from an EMBL/GenBank/DDBJ whole genome shotgun (WGS) entry which is preliminary data.</text>
</comment>
<name>A0ABS7ZRA3_9GAMM</name>
<dbReference type="Proteomes" id="UP000714380">
    <property type="component" value="Unassembled WGS sequence"/>
</dbReference>
<evidence type="ECO:0008006" key="3">
    <source>
        <dbReference type="Google" id="ProtNLM"/>
    </source>
</evidence>
<reference evidence="1 2" key="1">
    <citation type="submission" date="2020-12" db="EMBL/GenBank/DDBJ databases">
        <title>Novel Thalassolituus-related marine hydrocarbonoclastic bacteria mediated algae-derived hydrocarbons mineralization in twilight zone of the northern South China Sea.</title>
        <authorList>
            <person name="Dong C."/>
        </authorList>
    </citation>
    <scope>NUCLEOTIDE SEQUENCE [LARGE SCALE GENOMIC DNA]</scope>
    <source>
        <strain evidence="1 2">IMCC1826</strain>
    </source>
</reference>
<organism evidence="1 2">
    <name type="scientific">Thalassolituus marinus</name>
    <dbReference type="NCBI Taxonomy" id="671053"/>
    <lineage>
        <taxon>Bacteria</taxon>
        <taxon>Pseudomonadati</taxon>
        <taxon>Pseudomonadota</taxon>
        <taxon>Gammaproteobacteria</taxon>
        <taxon>Oceanospirillales</taxon>
        <taxon>Oceanospirillaceae</taxon>
        <taxon>Thalassolituus</taxon>
    </lineage>
</organism>
<protein>
    <recommendedName>
        <fullName evidence="3">MSHA biogenesis protein MshI</fullName>
    </recommendedName>
</protein>
<keyword evidence="2" id="KW-1185">Reference proteome</keyword>
<dbReference type="EMBL" id="JAEDAH010000058">
    <property type="protein sequence ID" value="MCA6064249.1"/>
    <property type="molecule type" value="Genomic_DNA"/>
</dbReference>
<dbReference type="RefSeq" id="WP_225675032.1">
    <property type="nucleotide sequence ID" value="NZ_JAEDAH010000058.1"/>
</dbReference>
<dbReference type="InterPro" id="IPR043129">
    <property type="entry name" value="ATPase_NBD"/>
</dbReference>
<sequence>MGWLFQRKQQASAQQHCLGIELHKGKPYAVLVCNGEVVQTYRPQPEDNGLAGLEQWLQAHQITAVPVVISLDELDYQLHLVEAPPVADAELADALRFRMRDLMTADAADVMLQPFRLPQDAYRGRMDMVFAAVVERTIVKQLVSWCRHQQLQLKTITIPEMSVLSLVAEFEPESAVGVLRLDDSEGMIYLLREGAMYLSRRLNIGAAALCVQEAAEGELSLSTDSQVDALALEIQRSLDYFDSQIGMGVVSEIWVLAPDGMDVSDALPQLETSVNTPVRLLNPSRYHSEMQTVEMTASLALALANALTAQREVA</sequence>
<evidence type="ECO:0000313" key="2">
    <source>
        <dbReference type="Proteomes" id="UP000714380"/>
    </source>
</evidence>